<evidence type="ECO:0000313" key="1">
    <source>
        <dbReference type="EMBL" id="KAJ9095976.1"/>
    </source>
</evidence>
<evidence type="ECO:0000313" key="2">
    <source>
        <dbReference type="Proteomes" id="UP001227268"/>
    </source>
</evidence>
<dbReference type="Proteomes" id="UP001227268">
    <property type="component" value="Unassembled WGS sequence"/>
</dbReference>
<comment type="caution">
    <text evidence="1">The sequence shown here is derived from an EMBL/GenBank/DDBJ whole genome shotgun (WGS) entry which is preliminary data.</text>
</comment>
<proteinExistence type="predicted"/>
<name>A0ACC2VA73_9TREE</name>
<organism evidence="1 2">
    <name type="scientific">Naganishia friedmannii</name>
    <dbReference type="NCBI Taxonomy" id="89922"/>
    <lineage>
        <taxon>Eukaryota</taxon>
        <taxon>Fungi</taxon>
        <taxon>Dikarya</taxon>
        <taxon>Basidiomycota</taxon>
        <taxon>Agaricomycotina</taxon>
        <taxon>Tremellomycetes</taxon>
        <taxon>Filobasidiales</taxon>
        <taxon>Filobasidiaceae</taxon>
        <taxon>Naganishia</taxon>
    </lineage>
</organism>
<accession>A0ACC2VA73</accession>
<reference evidence="1" key="1">
    <citation type="submission" date="2023-04" db="EMBL/GenBank/DDBJ databases">
        <title>Draft Genome sequencing of Naganishia species isolated from polar environments using Oxford Nanopore Technology.</title>
        <authorList>
            <person name="Leo P."/>
            <person name="Venkateswaran K."/>
        </authorList>
    </citation>
    <scope>NUCLEOTIDE SEQUENCE</scope>
    <source>
        <strain evidence="1">MNA-CCFEE 5423</strain>
    </source>
</reference>
<keyword evidence="2" id="KW-1185">Reference proteome</keyword>
<gene>
    <name evidence="1" type="ORF">QFC21_005338</name>
</gene>
<protein>
    <submittedName>
        <fullName evidence="1">Uncharacterized protein</fullName>
    </submittedName>
</protein>
<sequence length="436" mass="47222">MGSLYQSIVKSIGSHIKSFVKPQKVDIIGAGNPKPMASTTQTAVGGNWAKLQKSLPKDVKPKDGKPFRFSKDGSGSGSGKSKAMGIAAYASRVQGSNGTGTDSINSITSSSKWKGKGKDDSKLPPWKRPVAIPIPGDTGVVLGPTPEGKENDPLVQELRSLVSGLTPLTRDAQKAMAIDCEMVGTGPNGSQSVLARVSLVNYHGHILVDSFVKPKERVTDWRTWVSGVRASDMVDAKSFEEVQKEVADIVEGKILIGHAVENDTKALLLSHPSPLLRDTQTFKTLREVAKTKKPGLKKLTELELGLKIQAGAHSSVTDARATMALYRLHMTEWEATVRKATEAFRAKTSAKRKQEEVIEISDEDDEDGGAPKSKKTKSKSTEEIFPGGGRKGISSGLSTVVKYHGKNNKEQRERPPQTFESVRTRKENAVEGNWWA</sequence>
<dbReference type="EMBL" id="JASBWT010000020">
    <property type="protein sequence ID" value="KAJ9095976.1"/>
    <property type="molecule type" value="Genomic_DNA"/>
</dbReference>